<evidence type="ECO:0000313" key="3">
    <source>
        <dbReference type="Proteomes" id="UP000204023"/>
    </source>
</evidence>
<sequence length="99" mass="10892">MDLSCWLSELFKLLMAIFFISPLKRIFIGTQLIILVFGALLGLAINIPDTVQMSSSVYHIVTQAISLMDTAVTRLSGFQSVLRRGIGQLMLNNISGSCQ</sequence>
<evidence type="ECO:0000313" key="2">
    <source>
        <dbReference type="EMBL" id="AJR28415.1"/>
    </source>
</evidence>
<keyword evidence="1" id="KW-0812">Transmembrane</keyword>
<protein>
    <submittedName>
        <fullName evidence="2">Uncharacterized protein</fullName>
    </submittedName>
</protein>
<feature type="transmembrane region" description="Helical" evidence="1">
    <location>
        <begin position="26"/>
        <end position="45"/>
    </location>
</feature>
<dbReference type="Proteomes" id="UP000204023">
    <property type="component" value="Segment"/>
</dbReference>
<keyword evidence="1" id="KW-0472">Membrane</keyword>
<keyword evidence="3" id="KW-1185">Reference proteome</keyword>
<organism evidence="2 3">
    <name type="scientific">Chaco virus</name>
    <dbReference type="NCBI Taxonomy" id="1158189"/>
    <lineage>
        <taxon>Viruses</taxon>
        <taxon>Riboviria</taxon>
        <taxon>Orthornavirae</taxon>
        <taxon>Negarnaviricota</taxon>
        <taxon>Haploviricotina</taxon>
        <taxon>Monjiviricetes</taxon>
        <taxon>Mononegavirales</taxon>
        <taxon>Rhabdoviridae</taxon>
        <taxon>Alpharhabdovirinae</taxon>
        <taxon>Sripuvirus</taxon>
        <taxon>Sripuvirus chaco</taxon>
    </lineage>
</organism>
<dbReference type="GeneID" id="37627465"/>
<dbReference type="RefSeq" id="YP_009362273.1">
    <property type="nucleotide sequence ID" value="NC_034550.1"/>
</dbReference>
<dbReference type="EMBL" id="KM205000">
    <property type="protein sequence ID" value="AJR28415.1"/>
    <property type="molecule type" value="Viral_cRNA"/>
</dbReference>
<dbReference type="KEGG" id="vg:37627465"/>
<evidence type="ECO:0000256" key="1">
    <source>
        <dbReference type="SAM" id="Phobius"/>
    </source>
</evidence>
<reference evidence="2 3" key="1">
    <citation type="journal article" date="2015" name="PLoS Pathog.">
        <title>Evolution of genome size and complexity in the rhabdoviridae.</title>
        <authorList>
            <person name="Walker P.J."/>
            <person name="Firth C."/>
            <person name="Widen S.G."/>
            <person name="Blasdell K.R."/>
            <person name="Guzman H."/>
            <person name="Wood T.G."/>
            <person name="Paradkar P.N."/>
            <person name="Holmes E.C."/>
            <person name="Tesh R.B."/>
            <person name="Vasilakis N."/>
        </authorList>
    </citation>
    <scope>NUCLEOTIDE SEQUENCE [LARGE SCALE GENOMIC DNA]</scope>
    <source>
        <strain evidence="2 3">BeAn42217</strain>
    </source>
</reference>
<proteinExistence type="predicted"/>
<dbReference type="OrthoDB" id="29116at10239"/>
<name>A0A0D3R1R8_9RHAB</name>
<accession>A0A0D3R1R8</accession>
<keyword evidence="1" id="KW-1133">Transmembrane helix</keyword>